<dbReference type="Pfam" id="PF00171">
    <property type="entry name" value="Aldedh"/>
    <property type="match status" value="2"/>
</dbReference>
<dbReference type="PANTHER" id="PTHR11063:SF8">
    <property type="entry name" value="DELTA-1-PYRROLINE-5-CARBOXYLATE SYNTHASE"/>
    <property type="match status" value="1"/>
</dbReference>
<reference evidence="8 9" key="1">
    <citation type="journal article" date="2014" name="Genome Announc.">
        <title>Comparative Genome Analysis of Two Isolates of the Fish Pathogen Piscirickettsia salmonis from Different Hosts Reveals Major Differences in Virulence-Associated Secretion Systems.</title>
        <authorList>
            <person name="Bohle H."/>
            <person name="Henriquez P."/>
            <person name="Grothusen H."/>
            <person name="Navas E."/>
            <person name="Sandoval A."/>
            <person name="Bustamante F."/>
            <person name="Bustos P."/>
            <person name="Mancilla M."/>
        </authorList>
    </citation>
    <scope>NUCLEOTIDE SEQUENCE [LARGE SCALE GENOMIC DNA]</scope>
    <source>
        <strain evidence="9">B1-32597</strain>
    </source>
</reference>
<dbReference type="PANTHER" id="PTHR11063">
    <property type="entry name" value="GLUTAMATE SEMIALDEHYDE DEHYDROGENASE"/>
    <property type="match status" value="1"/>
</dbReference>
<dbReference type="InterPro" id="IPR015590">
    <property type="entry name" value="Aldehyde_DH_dom"/>
</dbReference>
<dbReference type="GO" id="GO:0050661">
    <property type="term" value="F:NADP binding"/>
    <property type="evidence" value="ECO:0007669"/>
    <property type="project" value="InterPro"/>
</dbReference>
<dbReference type="NCBIfam" id="NF001221">
    <property type="entry name" value="PRK00197.1"/>
    <property type="match status" value="1"/>
</dbReference>
<evidence type="ECO:0000313" key="9">
    <source>
        <dbReference type="Proteomes" id="UP000029558"/>
    </source>
</evidence>
<dbReference type="InterPro" id="IPR000965">
    <property type="entry name" value="GPR_dom"/>
</dbReference>
<dbReference type="NCBIfam" id="TIGR00407">
    <property type="entry name" value="proA"/>
    <property type="match status" value="1"/>
</dbReference>
<dbReference type="AlphaFoldDB" id="A0A1L6TEH3"/>
<comment type="similarity">
    <text evidence="7">Belongs to the gamma-glutamyl phosphate reductase family.</text>
</comment>
<evidence type="ECO:0000256" key="4">
    <source>
        <dbReference type="ARBA" id="ARBA00022857"/>
    </source>
</evidence>
<evidence type="ECO:0000256" key="2">
    <source>
        <dbReference type="ARBA" id="ARBA00022605"/>
    </source>
</evidence>
<evidence type="ECO:0000256" key="6">
    <source>
        <dbReference type="ARBA" id="ARBA00049024"/>
    </source>
</evidence>
<dbReference type="PIRSF" id="PIRSF000151">
    <property type="entry name" value="GPR"/>
    <property type="match status" value="1"/>
</dbReference>
<accession>A0A1L6TEH3</accession>
<sequence length="416" mass="45797">MEENIKKLAKQAKQASYELAVLNSEVKNQVLQSLQQLLINNQEVLLAENQKDLAYAKENCKNTAFIDRLTLNYARIMAMVDALGVIIDLPEANQKVIDRQVINNGLILEKTSTPLGVIAMIYESRPNVTIDAAALCFKSGNAVILKGGKEAIHSNRALHRLIIQSLKQHQVPAGCVQFVDYTERAATHVLLQQVDYIDVVIPRGGKNLIKAITEQSQLPVIKHLDGICHIYIDATANIAMAEKIIINAKCQRPGVCNAMETLLIHQEIAKSALPRFASLLKAHGVLLKGCEQSCKIIKEIMPAGDADWSAEYLDLILSIKVIKNIDQAIAHINQYGSGHSDSIITEDHTCAEQFFQQVDSAAVYHNASTRFTDGEVFGKGAEIGISTDKLHARGPVGLNELTSYKYIIRGTGQIRD</sequence>
<dbReference type="InterPro" id="IPR016162">
    <property type="entry name" value="Ald_DH_N"/>
</dbReference>
<protein>
    <recommendedName>
        <fullName evidence="7">Gamma-glutamyl phosphate reductase</fullName>
        <shortName evidence="7">GPR</shortName>
        <ecNumber evidence="7">1.2.1.41</ecNumber>
    </recommendedName>
    <alternativeName>
        <fullName evidence="7">Glutamate-5-semialdehyde dehydrogenase</fullName>
    </alternativeName>
    <alternativeName>
        <fullName evidence="7">Glutamyl-gamma-semialdehyde dehydrogenase</fullName>
        <shortName evidence="7">GSA dehydrogenase</shortName>
    </alternativeName>
</protein>
<comment type="catalytic activity">
    <reaction evidence="6 7">
        <text>L-glutamate 5-semialdehyde + phosphate + NADP(+) = L-glutamyl 5-phosphate + NADPH + H(+)</text>
        <dbReference type="Rhea" id="RHEA:19541"/>
        <dbReference type="ChEBI" id="CHEBI:15378"/>
        <dbReference type="ChEBI" id="CHEBI:43474"/>
        <dbReference type="ChEBI" id="CHEBI:57783"/>
        <dbReference type="ChEBI" id="CHEBI:58066"/>
        <dbReference type="ChEBI" id="CHEBI:58274"/>
        <dbReference type="ChEBI" id="CHEBI:58349"/>
        <dbReference type="EC" id="1.2.1.41"/>
    </reaction>
</comment>
<evidence type="ECO:0000313" key="8">
    <source>
        <dbReference type="EMBL" id="ALB23791.1"/>
    </source>
</evidence>
<dbReference type="OrthoDB" id="9809970at2"/>
<keyword evidence="4 7" id="KW-0521">NADP</keyword>
<dbReference type="Proteomes" id="UP000029558">
    <property type="component" value="Chromosome"/>
</dbReference>
<dbReference type="GO" id="GO:0055129">
    <property type="term" value="P:L-proline biosynthetic process"/>
    <property type="evidence" value="ECO:0007669"/>
    <property type="project" value="UniProtKB-UniRule"/>
</dbReference>
<dbReference type="Gene3D" id="3.40.605.10">
    <property type="entry name" value="Aldehyde Dehydrogenase, Chain A, domain 1"/>
    <property type="match status" value="1"/>
</dbReference>
<dbReference type="FunFam" id="3.40.309.10:FF:000006">
    <property type="entry name" value="Gamma-glutamyl phosphate reductase"/>
    <property type="match status" value="1"/>
</dbReference>
<proteinExistence type="inferred from homology"/>
<dbReference type="GO" id="GO:0005737">
    <property type="term" value="C:cytoplasm"/>
    <property type="evidence" value="ECO:0007669"/>
    <property type="project" value="UniProtKB-SubCell"/>
</dbReference>
<dbReference type="GO" id="GO:0004350">
    <property type="term" value="F:glutamate-5-semialdehyde dehydrogenase activity"/>
    <property type="evidence" value="ECO:0007669"/>
    <property type="project" value="UniProtKB-UniRule"/>
</dbReference>
<dbReference type="CDD" id="cd07079">
    <property type="entry name" value="ALDH_F18-19_ProA-GPR"/>
    <property type="match status" value="1"/>
</dbReference>
<organism evidence="8 9">
    <name type="scientific">Piscirickettsia salmonis</name>
    <dbReference type="NCBI Taxonomy" id="1238"/>
    <lineage>
        <taxon>Bacteria</taxon>
        <taxon>Pseudomonadati</taxon>
        <taxon>Pseudomonadota</taxon>
        <taxon>Gammaproteobacteria</taxon>
        <taxon>Thiotrichales</taxon>
        <taxon>Piscirickettsiaceae</taxon>
        <taxon>Piscirickettsia</taxon>
    </lineage>
</organism>
<dbReference type="EMBL" id="CP012508">
    <property type="protein sequence ID" value="ALB23791.1"/>
    <property type="molecule type" value="Genomic_DNA"/>
</dbReference>
<comment type="function">
    <text evidence="7">Catalyzes the NADPH-dependent reduction of L-glutamate 5-phosphate into L-glutamate 5-semialdehyde and phosphate. The product spontaneously undergoes cyclization to form 1-pyrroline-5-carboxylate.</text>
</comment>
<dbReference type="InterPro" id="IPR012134">
    <property type="entry name" value="Glu-5-SA_DH"/>
</dbReference>
<evidence type="ECO:0000256" key="7">
    <source>
        <dbReference type="HAMAP-Rule" id="MF_00412"/>
    </source>
</evidence>
<comment type="pathway">
    <text evidence="1 7">Amino-acid biosynthesis; L-proline biosynthesis; L-glutamate 5-semialdehyde from L-glutamate: step 2/2.</text>
</comment>
<comment type="subcellular location">
    <subcellularLocation>
        <location evidence="7">Cytoplasm</location>
    </subcellularLocation>
</comment>
<dbReference type="Gene3D" id="3.40.309.10">
    <property type="entry name" value="Aldehyde Dehydrogenase, Chain A, domain 2"/>
    <property type="match status" value="1"/>
</dbReference>
<gene>
    <name evidence="7" type="primary">proA</name>
    <name evidence="8" type="ORF">KU39_2615</name>
</gene>
<dbReference type="HAMAP" id="MF_00412">
    <property type="entry name" value="ProA"/>
    <property type="match status" value="1"/>
</dbReference>
<keyword evidence="5 7" id="KW-0560">Oxidoreductase</keyword>
<dbReference type="InterPro" id="IPR016161">
    <property type="entry name" value="Ald_DH/histidinol_DH"/>
</dbReference>
<keyword evidence="3 7" id="KW-0641">Proline biosynthesis</keyword>
<evidence type="ECO:0000256" key="1">
    <source>
        <dbReference type="ARBA" id="ARBA00004985"/>
    </source>
</evidence>
<dbReference type="SUPFAM" id="SSF53720">
    <property type="entry name" value="ALDH-like"/>
    <property type="match status" value="1"/>
</dbReference>
<name>A0A1L6TEH3_PISSA</name>
<keyword evidence="2 7" id="KW-0028">Amino-acid biosynthesis</keyword>
<dbReference type="InterPro" id="IPR016163">
    <property type="entry name" value="Ald_DH_C"/>
</dbReference>
<evidence type="ECO:0000256" key="5">
    <source>
        <dbReference type="ARBA" id="ARBA00023002"/>
    </source>
</evidence>
<evidence type="ECO:0000256" key="3">
    <source>
        <dbReference type="ARBA" id="ARBA00022650"/>
    </source>
</evidence>
<dbReference type="RefSeq" id="WP_017377120.1">
    <property type="nucleotide sequence ID" value="NZ_CP012508.1"/>
</dbReference>
<dbReference type="EC" id="1.2.1.41" evidence="7"/>
<keyword evidence="7" id="KW-0963">Cytoplasm</keyword>